<dbReference type="EMBL" id="JEMA01000440">
    <property type="protein sequence ID" value="KYF69928.1"/>
    <property type="molecule type" value="Genomic_DNA"/>
</dbReference>
<dbReference type="AlphaFoldDB" id="A0A150QQP3"/>
<sequence>MLSDRASHTDGQSTVDMCSTQADVLSPREGEAGILKRLSALGRRDEDPIDRGYRYLSQTFDVDRCYQANLSRAPDFTSRIEMPDEIFTSAIILDLLMNSRLSSRVKRRLTEFLGESHDNGLFSYFVDASLLPRDVDDTGLALSVLIKVGAAPIGVALSAVSKVLQNVDEAGVIHVYMPPRGEREGRCRIDPIPCANALYLAYLLGREDEARPTEEYLIDSLRPEKIARPDAFYYYLTPDVLLYWASRLLDFERFTQKYAHVVEGLLRARIGSSDVPLELALRVIAANRLRVDNAPERDALRRAQKSDGSWPISPIYKLGRSDIYVGSEALVTAFALKALDGD</sequence>
<accession>A0A150QQP3</accession>
<protein>
    <submittedName>
        <fullName evidence="1">Uncharacterized protein</fullName>
    </submittedName>
</protein>
<evidence type="ECO:0000313" key="2">
    <source>
        <dbReference type="Proteomes" id="UP000075260"/>
    </source>
</evidence>
<dbReference type="OrthoDB" id="5495480at2"/>
<dbReference type="Proteomes" id="UP000075260">
    <property type="component" value="Unassembled WGS sequence"/>
</dbReference>
<gene>
    <name evidence="1" type="ORF">BE15_40260</name>
</gene>
<evidence type="ECO:0000313" key="1">
    <source>
        <dbReference type="EMBL" id="KYF69928.1"/>
    </source>
</evidence>
<dbReference type="InterPro" id="IPR008930">
    <property type="entry name" value="Terpenoid_cyclase/PrenylTrfase"/>
</dbReference>
<dbReference type="SUPFAM" id="SSF48239">
    <property type="entry name" value="Terpenoid cyclases/Protein prenyltransferases"/>
    <property type="match status" value="1"/>
</dbReference>
<name>A0A150QQP3_SORCE</name>
<proteinExistence type="predicted"/>
<comment type="caution">
    <text evidence="1">The sequence shown here is derived from an EMBL/GenBank/DDBJ whole genome shotgun (WGS) entry which is preliminary data.</text>
</comment>
<reference evidence="1 2" key="1">
    <citation type="submission" date="2014-02" db="EMBL/GenBank/DDBJ databases">
        <title>The small core and large imbalanced accessory genome model reveals a collaborative survival strategy of Sorangium cellulosum strains in nature.</title>
        <authorList>
            <person name="Han K."/>
            <person name="Peng R."/>
            <person name="Blom J."/>
            <person name="Li Y.-Z."/>
        </authorList>
    </citation>
    <scope>NUCLEOTIDE SEQUENCE [LARGE SCALE GENOMIC DNA]</scope>
    <source>
        <strain evidence="1 2">So0008-312</strain>
    </source>
</reference>
<organism evidence="1 2">
    <name type="scientific">Sorangium cellulosum</name>
    <name type="common">Polyangium cellulosum</name>
    <dbReference type="NCBI Taxonomy" id="56"/>
    <lineage>
        <taxon>Bacteria</taxon>
        <taxon>Pseudomonadati</taxon>
        <taxon>Myxococcota</taxon>
        <taxon>Polyangia</taxon>
        <taxon>Polyangiales</taxon>
        <taxon>Polyangiaceae</taxon>
        <taxon>Sorangium</taxon>
    </lineage>
</organism>
<dbReference type="RefSeq" id="WP_061607993.1">
    <property type="nucleotide sequence ID" value="NZ_JEMA01000440.1"/>
</dbReference>